<dbReference type="Gene3D" id="3.40.1190.10">
    <property type="entry name" value="Mur-like, catalytic domain"/>
    <property type="match status" value="1"/>
</dbReference>
<keyword evidence="6 11" id="KW-0547">Nucleotide-binding</keyword>
<dbReference type="Gene3D" id="3.90.190.20">
    <property type="entry name" value="Mur ligase, C-terminal domain"/>
    <property type="match status" value="1"/>
</dbReference>
<dbReference type="SUPFAM" id="SSF53623">
    <property type="entry name" value="MurD-like peptide ligases, catalytic domain"/>
    <property type="match status" value="1"/>
</dbReference>
<dbReference type="InterPro" id="IPR004101">
    <property type="entry name" value="Mur_ligase_C"/>
</dbReference>
<evidence type="ECO:0000256" key="5">
    <source>
        <dbReference type="ARBA" id="ARBA00022723"/>
    </source>
</evidence>
<dbReference type="PIRSF" id="PIRSF001563">
    <property type="entry name" value="Folylpolyglu_synth"/>
    <property type="match status" value="1"/>
</dbReference>
<keyword evidence="7 11" id="KW-0067">ATP-binding</keyword>
<dbReference type="InterPro" id="IPR036565">
    <property type="entry name" value="Mur-like_cat_sf"/>
</dbReference>
<evidence type="ECO:0000256" key="7">
    <source>
        <dbReference type="ARBA" id="ARBA00022840"/>
    </source>
</evidence>
<keyword evidence="5" id="KW-0479">Metal-binding</keyword>
<evidence type="ECO:0000259" key="13">
    <source>
        <dbReference type="Pfam" id="PF08245"/>
    </source>
</evidence>
<evidence type="ECO:0000256" key="1">
    <source>
        <dbReference type="ARBA" id="ARBA00001946"/>
    </source>
</evidence>
<dbReference type="PANTHER" id="PTHR11136">
    <property type="entry name" value="FOLYLPOLYGLUTAMATE SYNTHASE-RELATED"/>
    <property type="match status" value="1"/>
</dbReference>
<dbReference type="PANTHER" id="PTHR11136:SF0">
    <property type="entry name" value="DIHYDROFOLATE SYNTHETASE-RELATED"/>
    <property type="match status" value="1"/>
</dbReference>
<evidence type="ECO:0000259" key="12">
    <source>
        <dbReference type="Pfam" id="PF02875"/>
    </source>
</evidence>
<dbReference type="FunFam" id="3.40.1190.10:FF:000011">
    <property type="entry name" value="Folylpolyglutamate synthase/dihydrofolate synthase"/>
    <property type="match status" value="1"/>
</dbReference>
<dbReference type="RefSeq" id="WP_313496397.1">
    <property type="nucleotide sequence ID" value="NZ_CP134879.1"/>
</dbReference>
<feature type="domain" description="Mur ligase C-terminal" evidence="12">
    <location>
        <begin position="317"/>
        <end position="442"/>
    </location>
</feature>
<feature type="domain" description="Mur ligase central" evidence="13">
    <location>
        <begin position="146"/>
        <end position="288"/>
    </location>
</feature>
<dbReference type="Proteomes" id="UP001304125">
    <property type="component" value="Chromosome"/>
</dbReference>
<evidence type="ECO:0000256" key="9">
    <source>
        <dbReference type="ARBA" id="ARBA00030592"/>
    </source>
</evidence>
<keyword evidence="4 11" id="KW-0436">Ligase</keyword>
<keyword evidence="15" id="KW-1185">Reference proteome</keyword>
<evidence type="ECO:0000313" key="14">
    <source>
        <dbReference type="EMBL" id="WNM23469.1"/>
    </source>
</evidence>
<dbReference type="GO" id="GO:0005524">
    <property type="term" value="F:ATP binding"/>
    <property type="evidence" value="ECO:0007669"/>
    <property type="project" value="UniProtKB-KW"/>
</dbReference>
<dbReference type="EMBL" id="CP134879">
    <property type="protein sequence ID" value="WNM23469.1"/>
    <property type="molecule type" value="Genomic_DNA"/>
</dbReference>
<evidence type="ECO:0000256" key="6">
    <source>
        <dbReference type="ARBA" id="ARBA00022741"/>
    </source>
</evidence>
<evidence type="ECO:0000256" key="8">
    <source>
        <dbReference type="ARBA" id="ARBA00022842"/>
    </source>
</evidence>
<dbReference type="InterPro" id="IPR036615">
    <property type="entry name" value="Mur_ligase_C_dom_sf"/>
</dbReference>
<comment type="similarity">
    <text evidence="2 11">Belongs to the folylpolyglutamate synthase family.</text>
</comment>
<dbReference type="GO" id="GO:0004326">
    <property type="term" value="F:tetrahydrofolylpolyglutamate synthase activity"/>
    <property type="evidence" value="ECO:0007669"/>
    <property type="project" value="UniProtKB-EC"/>
</dbReference>
<evidence type="ECO:0000256" key="4">
    <source>
        <dbReference type="ARBA" id="ARBA00022598"/>
    </source>
</evidence>
<proteinExistence type="inferred from homology"/>
<dbReference type="Pfam" id="PF02875">
    <property type="entry name" value="Mur_ligase_C"/>
    <property type="match status" value="1"/>
</dbReference>
<evidence type="ECO:0000256" key="11">
    <source>
        <dbReference type="PIRNR" id="PIRNR001563"/>
    </source>
</evidence>
<name>A0AA96F490_9MICO</name>
<dbReference type="GO" id="GO:0008841">
    <property type="term" value="F:dihydrofolate synthase activity"/>
    <property type="evidence" value="ECO:0007669"/>
    <property type="project" value="TreeGrafter"/>
</dbReference>
<dbReference type="EC" id="6.3.2.17" evidence="3"/>
<comment type="cofactor">
    <cofactor evidence="1">
        <name>Mg(2+)</name>
        <dbReference type="ChEBI" id="CHEBI:18420"/>
    </cofactor>
</comment>
<evidence type="ECO:0000256" key="10">
    <source>
        <dbReference type="ARBA" id="ARBA00047493"/>
    </source>
</evidence>
<evidence type="ECO:0000256" key="2">
    <source>
        <dbReference type="ARBA" id="ARBA00008276"/>
    </source>
</evidence>
<dbReference type="NCBIfam" id="TIGR01499">
    <property type="entry name" value="folC"/>
    <property type="match status" value="1"/>
</dbReference>
<keyword evidence="8" id="KW-0460">Magnesium</keyword>
<dbReference type="AlphaFoldDB" id="A0AA96F490"/>
<dbReference type="Pfam" id="PF08245">
    <property type="entry name" value="Mur_ligase_M"/>
    <property type="match status" value="1"/>
</dbReference>
<dbReference type="GO" id="GO:0046872">
    <property type="term" value="F:metal ion binding"/>
    <property type="evidence" value="ECO:0007669"/>
    <property type="project" value="UniProtKB-KW"/>
</dbReference>
<evidence type="ECO:0000313" key="15">
    <source>
        <dbReference type="Proteomes" id="UP001304125"/>
    </source>
</evidence>
<sequence length="465" mass="49081">MTDLDLGGLSLDEAEREIYAHILSRNPEHDFEPTLDRVKAACEALGDPQRMFRVVHVTGTNGKTSTARMAESLIREHGLRTGLFTSPHLTSVRERIQIDGEPIAQDAFVRLWQDVAPIIHLVDARSQQEGGPRLSFFEVLVVLAYAAFADAPVDVAVVEVGMGGTWDATNVADADVAVIGPVAMDHSEWLGDTLADIAAEKAGIIKPGSVAVIAEQAEPVVPVLRHAVADVGVSALWEGEQIEVVDRQPGVGGQLVTLRTPAATYAELFVPLYGAHQAGNALLALAAVESLLADGGEPRALDGAVVEAGFAAVSSPGRLEAVRTSPMILVDAAHNPHGIDALVDALEESFHFEALVGVVGILRDKDAESILAGLEPALDHIVITASSSPRAVPADELGEIAREVFGDDRVTVEQRVPDALDAAVQRAERDHDMGAGVLVVGSITLVAEARILLSADKRKGAGQAR</sequence>
<dbReference type="GO" id="GO:0005737">
    <property type="term" value="C:cytoplasm"/>
    <property type="evidence" value="ECO:0007669"/>
    <property type="project" value="TreeGrafter"/>
</dbReference>
<dbReference type="SUPFAM" id="SSF53244">
    <property type="entry name" value="MurD-like peptide ligases, peptide-binding domain"/>
    <property type="match status" value="1"/>
</dbReference>
<comment type="catalytic activity">
    <reaction evidence="10">
        <text>(6S)-5,6,7,8-tetrahydrofolyl-(gamma-L-Glu)(n) + L-glutamate + ATP = (6S)-5,6,7,8-tetrahydrofolyl-(gamma-L-Glu)(n+1) + ADP + phosphate + H(+)</text>
        <dbReference type="Rhea" id="RHEA:10580"/>
        <dbReference type="Rhea" id="RHEA-COMP:14738"/>
        <dbReference type="Rhea" id="RHEA-COMP:14740"/>
        <dbReference type="ChEBI" id="CHEBI:15378"/>
        <dbReference type="ChEBI" id="CHEBI:29985"/>
        <dbReference type="ChEBI" id="CHEBI:30616"/>
        <dbReference type="ChEBI" id="CHEBI:43474"/>
        <dbReference type="ChEBI" id="CHEBI:141005"/>
        <dbReference type="ChEBI" id="CHEBI:456216"/>
        <dbReference type="EC" id="6.3.2.17"/>
    </reaction>
</comment>
<dbReference type="InterPro" id="IPR001645">
    <property type="entry name" value="Folylpolyglutamate_synth"/>
</dbReference>
<evidence type="ECO:0000256" key="3">
    <source>
        <dbReference type="ARBA" id="ARBA00013025"/>
    </source>
</evidence>
<dbReference type="InterPro" id="IPR013221">
    <property type="entry name" value="Mur_ligase_cen"/>
</dbReference>
<accession>A0AA96F490</accession>
<protein>
    <recommendedName>
        <fullName evidence="3">tetrahydrofolate synthase</fullName>
        <ecNumber evidence="3">6.3.2.17</ecNumber>
    </recommendedName>
    <alternativeName>
        <fullName evidence="9">Tetrahydrofolylpolyglutamate synthase</fullName>
    </alternativeName>
</protein>
<gene>
    <name evidence="14" type="ORF">RN606_08820</name>
</gene>
<organism evidence="14 15">
    <name type="scientific">Demequina capsici</name>
    <dbReference type="NCBI Taxonomy" id="3075620"/>
    <lineage>
        <taxon>Bacteria</taxon>
        <taxon>Bacillati</taxon>
        <taxon>Actinomycetota</taxon>
        <taxon>Actinomycetes</taxon>
        <taxon>Micrococcales</taxon>
        <taxon>Demequinaceae</taxon>
        <taxon>Demequina</taxon>
    </lineage>
</organism>
<reference evidence="14 15" key="1">
    <citation type="submission" date="2023-09" db="EMBL/GenBank/DDBJ databases">
        <title>Demequina sp. a novel bacteria isolated from Capsicum annuum.</title>
        <authorList>
            <person name="Humaira Z."/>
            <person name="Lee J."/>
            <person name="Cho D."/>
        </authorList>
    </citation>
    <scope>NUCLEOTIDE SEQUENCE [LARGE SCALE GENOMIC DNA]</scope>
    <source>
        <strain evidence="14 15">OYTSA14</strain>
    </source>
</reference>